<dbReference type="AlphaFoldDB" id="F0WVL1"/>
<organism evidence="1">
    <name type="scientific">Albugo laibachii Nc14</name>
    <dbReference type="NCBI Taxonomy" id="890382"/>
    <lineage>
        <taxon>Eukaryota</taxon>
        <taxon>Sar</taxon>
        <taxon>Stramenopiles</taxon>
        <taxon>Oomycota</taxon>
        <taxon>Peronosporomycetes</taxon>
        <taxon>Albuginales</taxon>
        <taxon>Albuginaceae</taxon>
        <taxon>Albugo</taxon>
    </lineage>
</organism>
<gene>
    <name evidence="1" type="primary">AlNc14C298G10346</name>
    <name evidence="1" type="ORF">ALNC14_115970</name>
</gene>
<sequence length="50" mass="5810">MTVNPVSTRSHNNDCPMIRSHVRWLSNLSVMDLQSLQLLLEVGKFRQKTQ</sequence>
<name>F0WVL1_9STRA</name>
<reference evidence="1" key="1">
    <citation type="journal article" date="2011" name="PLoS Biol.">
        <title>Gene gain and loss during evolution of obligate parasitism in the white rust pathogen of Arabidopsis thaliana.</title>
        <authorList>
            <person name="Kemen E."/>
            <person name="Gardiner A."/>
            <person name="Schultz-Larsen T."/>
            <person name="Kemen A.C."/>
            <person name="Balmuth A.L."/>
            <person name="Robert-Seilaniantz A."/>
            <person name="Bailey K."/>
            <person name="Holub E."/>
            <person name="Studholme D.J."/>
            <person name="Maclean D."/>
            <person name="Jones J.D."/>
        </authorList>
    </citation>
    <scope>NUCLEOTIDE SEQUENCE</scope>
</reference>
<proteinExistence type="predicted"/>
<evidence type="ECO:0000313" key="1">
    <source>
        <dbReference type="EMBL" id="CCA25453.1"/>
    </source>
</evidence>
<protein>
    <submittedName>
        <fullName evidence="1">AlNc14C298G10346 protein</fullName>
    </submittedName>
</protein>
<accession>F0WVL1</accession>
<reference evidence="1" key="2">
    <citation type="submission" date="2011-02" db="EMBL/GenBank/DDBJ databases">
        <authorList>
            <person name="MacLean D."/>
        </authorList>
    </citation>
    <scope>NUCLEOTIDE SEQUENCE</scope>
</reference>
<dbReference type="EMBL" id="FR824343">
    <property type="protein sequence ID" value="CCA25453.1"/>
    <property type="molecule type" value="Genomic_DNA"/>
</dbReference>
<dbReference type="HOGENOM" id="CLU_3128224_0_0_1"/>